<evidence type="ECO:0000313" key="4">
    <source>
        <dbReference type="EMBL" id="MBR7553174.1"/>
    </source>
</evidence>
<dbReference type="Gene3D" id="3.50.50.60">
    <property type="entry name" value="FAD/NAD(P)-binding domain"/>
    <property type="match status" value="1"/>
</dbReference>
<proteinExistence type="predicted"/>
<name>A0A941CT17_9BACI</name>
<keyword evidence="2" id="KW-0560">Oxidoreductase</keyword>
<dbReference type="PIRSF" id="PIRSF036654">
    <property type="entry name" value="UCP036654"/>
    <property type="match status" value="1"/>
</dbReference>
<organism evidence="4 5">
    <name type="scientific">Allobacillus saliphilus</name>
    <dbReference type="NCBI Taxonomy" id="2912308"/>
    <lineage>
        <taxon>Bacteria</taxon>
        <taxon>Bacillati</taxon>
        <taxon>Bacillota</taxon>
        <taxon>Bacilli</taxon>
        <taxon>Bacillales</taxon>
        <taxon>Bacillaceae</taxon>
        <taxon>Allobacillus</taxon>
    </lineage>
</organism>
<dbReference type="RefSeq" id="WP_212368052.1">
    <property type="nucleotide sequence ID" value="NZ_JAGSIE010000009.1"/>
</dbReference>
<dbReference type="Gene3D" id="3.90.700.10">
    <property type="entry name" value="Succinate dehydrogenase/fumarate reductase flavoprotein, catalytic domain"/>
    <property type="match status" value="1"/>
</dbReference>
<evidence type="ECO:0000313" key="5">
    <source>
        <dbReference type="Proteomes" id="UP000675431"/>
    </source>
</evidence>
<comment type="caution">
    <text evidence="4">The sequence shown here is derived from an EMBL/GenBank/DDBJ whole genome shotgun (WGS) entry which is preliminary data.</text>
</comment>
<dbReference type="GO" id="GO:0033765">
    <property type="term" value="F:steroid dehydrogenase activity, acting on the CH-CH group of donors"/>
    <property type="evidence" value="ECO:0007669"/>
    <property type="project" value="UniProtKB-ARBA"/>
</dbReference>
<evidence type="ECO:0000259" key="3">
    <source>
        <dbReference type="Pfam" id="PF00890"/>
    </source>
</evidence>
<keyword evidence="1" id="KW-0285">Flavoprotein</keyword>
<dbReference type="InterPro" id="IPR014614">
    <property type="entry name" value="KsdD_DH"/>
</dbReference>
<keyword evidence="5" id="KW-1185">Reference proteome</keyword>
<sequence>MKFDAIVIGAGLSGLVATAEIADRGKKVLLLDQEPESSFGGQAWWSFGGLFLIDSPEQRRMGINDSYELARQDWFGSANFDREDEDYWGKKWADAYLKFAADEKRTWLRKMGIKFFPVIGWAERGGGLADGHGNSVPRFHITWGTGPGIVAPFKKRIREHIQKGNVTYKPRHRVDDLIVQNNEVTGVVGTILIDDPVERGKKSSRDKAGEFQYQGETVVVASGGVGANFDLIRRNWPKRLGNPPKRMLSGVPDYVDGRMIEITEKAGARIVNRDRMWHYTEGIKNWNPVWSDHGIRILPGPSSIWLDAKGNRFHAPNYPGFDTLSTLEAIMKTGYDYSWFILTQKMIEKEFALSGSEQNPDLTGKSIKQLLKRLTSGAPEPVEAFKKHGEDFIVENDLETLVDRMNALSGENLLDYNKIKNQLEARDRQIDHKFTKDLQVAALRGSRFFRGDRIIRTAKPHKLLDVKNGPLIAVRLNILSRKTLGGLQTDLSGRVLDAAGNPLKGLFAAGEASGFGGGGIHGYRALEGTFLGGCLFTGKVVGSTIGDA</sequence>
<dbReference type="Proteomes" id="UP000675431">
    <property type="component" value="Unassembled WGS sequence"/>
</dbReference>
<dbReference type="InterPro" id="IPR036188">
    <property type="entry name" value="FAD/NAD-bd_sf"/>
</dbReference>
<dbReference type="SUPFAM" id="SSF51905">
    <property type="entry name" value="FAD/NAD(P)-binding domain"/>
    <property type="match status" value="1"/>
</dbReference>
<feature type="domain" description="FAD-dependent oxidoreductase 2 FAD-binding" evidence="3">
    <location>
        <begin position="4"/>
        <end position="531"/>
    </location>
</feature>
<dbReference type="PANTHER" id="PTHR43260">
    <property type="entry name" value="3-KETOSTEROID-DELTA-1-DEHYDROGENASE"/>
    <property type="match status" value="1"/>
</dbReference>
<reference evidence="4 5" key="1">
    <citation type="submission" date="2021-04" db="EMBL/GenBank/DDBJ databases">
        <title>Allobacillus sp. nov. SKP8-2 isolated from shrimp paste.</title>
        <authorList>
            <person name="Tanasupawat S."/>
            <person name="Yiamsombat S."/>
            <person name="Kanchanasin P."/>
            <person name="Kuncharoen N."/>
        </authorList>
    </citation>
    <scope>NUCLEOTIDE SEQUENCE [LARGE SCALE GENOMIC DNA]</scope>
    <source>
        <strain evidence="4 5">SKP8-2</strain>
    </source>
</reference>
<dbReference type="InterPro" id="IPR027477">
    <property type="entry name" value="Succ_DH/fumarate_Rdtase_cat_sf"/>
</dbReference>
<evidence type="ECO:0000256" key="2">
    <source>
        <dbReference type="ARBA" id="ARBA00023002"/>
    </source>
</evidence>
<dbReference type="Pfam" id="PF00890">
    <property type="entry name" value="FAD_binding_2"/>
    <property type="match status" value="1"/>
</dbReference>
<accession>A0A941CT17</accession>
<gene>
    <name evidence="4" type="ORF">KC820_03290</name>
</gene>
<protein>
    <submittedName>
        <fullName evidence="4">FAD-binding dehydrogenase</fullName>
    </submittedName>
</protein>
<evidence type="ECO:0000256" key="1">
    <source>
        <dbReference type="ARBA" id="ARBA00022630"/>
    </source>
</evidence>
<dbReference type="InterPro" id="IPR003953">
    <property type="entry name" value="FAD-dep_OxRdtase_2_FAD-bd"/>
</dbReference>
<dbReference type="PANTHER" id="PTHR43260:SF1">
    <property type="entry name" value="KSDD-LIKE STEROID DEHYDROGENASE RV0785"/>
    <property type="match status" value="1"/>
</dbReference>
<dbReference type="NCBIfam" id="NF009472">
    <property type="entry name" value="PRK12834.1"/>
    <property type="match status" value="1"/>
</dbReference>
<dbReference type="EMBL" id="JAGSIE010000009">
    <property type="protein sequence ID" value="MBR7553174.1"/>
    <property type="molecule type" value="Genomic_DNA"/>
</dbReference>
<dbReference type="AlphaFoldDB" id="A0A941CT17"/>